<proteinExistence type="predicted"/>
<dbReference type="InterPro" id="IPR004879">
    <property type="entry name" value="Ssp411-like_TRX"/>
</dbReference>
<dbReference type="InterPro" id="IPR008928">
    <property type="entry name" value="6-hairpin_glycosidase_sf"/>
</dbReference>
<gene>
    <name evidence="3" type="ORF">H8E41_12180</name>
</gene>
<keyword evidence="1" id="KW-0732">Signal</keyword>
<accession>A0A8J6TGE3</accession>
<dbReference type="PANTHER" id="PTHR42899">
    <property type="entry name" value="SPERMATOGENESIS-ASSOCIATED PROTEIN 20"/>
    <property type="match status" value="1"/>
</dbReference>
<dbReference type="Pfam" id="PF03190">
    <property type="entry name" value="Thioredox_DsbH"/>
    <property type="match status" value="1"/>
</dbReference>
<feature type="domain" description="Spermatogenesis-associated protein 20-like TRX" evidence="2">
    <location>
        <begin position="36"/>
        <end position="196"/>
    </location>
</feature>
<dbReference type="GO" id="GO:0005975">
    <property type="term" value="P:carbohydrate metabolic process"/>
    <property type="evidence" value="ECO:0007669"/>
    <property type="project" value="InterPro"/>
</dbReference>
<dbReference type="Gene3D" id="3.40.30.10">
    <property type="entry name" value="Glutaredoxin"/>
    <property type="match status" value="1"/>
</dbReference>
<evidence type="ECO:0000259" key="2">
    <source>
        <dbReference type="Pfam" id="PF03190"/>
    </source>
</evidence>
<dbReference type="SUPFAM" id="SSF48208">
    <property type="entry name" value="Six-hairpin glycosidases"/>
    <property type="match status" value="1"/>
</dbReference>
<dbReference type="PANTHER" id="PTHR42899:SF1">
    <property type="entry name" value="SPERMATOGENESIS-ASSOCIATED PROTEIN 20"/>
    <property type="match status" value="1"/>
</dbReference>
<feature type="chain" id="PRO_5035206668" evidence="1">
    <location>
        <begin position="17"/>
        <end position="732"/>
    </location>
</feature>
<evidence type="ECO:0000256" key="1">
    <source>
        <dbReference type="SAM" id="SignalP"/>
    </source>
</evidence>
<dbReference type="InterPro" id="IPR012341">
    <property type="entry name" value="6hp_glycosidase-like_sf"/>
</dbReference>
<dbReference type="InterPro" id="IPR024705">
    <property type="entry name" value="Ssp411"/>
</dbReference>
<sequence length="732" mass="82457">MLTLLLLLPFFLVAQAGANTVSDFVAAELAKGKKPNGLINEKSPYLLQHAFNPVNWLPWGDEAFARAKAENKIIFLSIGYSTCHWCHVMAHESFEDEEVAAYLNKHFICIKVDREERPDIDRIYMTATQALTGSGGWPMSVFMLPDRQPFYAGTYFPPRAKYGRPGFLDVLQGLEQKWQDMPDKIAESAASMTSYLQSLGDISGSDLPESSLLKTAFSQAVRLFDPEYGGFGPAPKFPRPVTFNFLLRYHQRSGNNNALEMTTKTLRAMAEGGMYDILGGGFHRYSVDGQWRIPHFEKMLYDQGQLVVSLLEAFQVSGDPFFSRIARETMDYVLRDMADRDGGFFSAEDADSQEPDNPAEHSEGAFYTWKKEEIDTVLGADTAALFHYRHGVKTGGNALDDPQQEFVDKNILYLEHTAADTAGTFRRTEKDIDSLMHDARGKLMEIRTKRPRPHLDDKVLTSWNGLMISAFAKGYQVLREPKYLEAAEGAADFILAKLYDPESGTLLRRYRKGDAGLSGQLDDYAFFIQGLIDLYQSSFQSRWLKAAIMLTEKQIELFWDKDNNGFFETSDQAEKLLVRMKDDYDGAEPAANSISAMNLLRLSHLGQEKWRDMAAQNMKTFGGKMKESPWGLLQMLCSLDAYHTQPRQVVIAGSPKDKSTQAMIQALHSRYQPNTLFLLADGGDNQRFLETKVPVLANLRPIDGKATAYVCENFSCKLPTTDVVELLELVSY</sequence>
<dbReference type="EMBL" id="JACNJZ010000173">
    <property type="protein sequence ID" value="MBC8318653.1"/>
    <property type="molecule type" value="Genomic_DNA"/>
</dbReference>
<evidence type="ECO:0000313" key="4">
    <source>
        <dbReference type="Proteomes" id="UP000614424"/>
    </source>
</evidence>
<feature type="signal peptide" evidence="1">
    <location>
        <begin position="1"/>
        <end position="16"/>
    </location>
</feature>
<evidence type="ECO:0000313" key="3">
    <source>
        <dbReference type="EMBL" id="MBC8318653.1"/>
    </source>
</evidence>
<dbReference type="PIRSF" id="PIRSF006402">
    <property type="entry name" value="UCP006402_thioredoxin"/>
    <property type="match status" value="1"/>
</dbReference>
<dbReference type="InterPro" id="IPR036249">
    <property type="entry name" value="Thioredoxin-like_sf"/>
</dbReference>
<dbReference type="SUPFAM" id="SSF52833">
    <property type="entry name" value="Thioredoxin-like"/>
    <property type="match status" value="1"/>
</dbReference>
<name>A0A8J6TGE3_9BACT</name>
<comment type="caution">
    <text evidence="3">The sequence shown here is derived from an EMBL/GenBank/DDBJ whole genome shotgun (WGS) entry which is preliminary data.</text>
</comment>
<protein>
    <submittedName>
        <fullName evidence="3">Thioredoxin domain-containing protein</fullName>
    </submittedName>
</protein>
<reference evidence="3 4" key="1">
    <citation type="submission" date="2020-08" db="EMBL/GenBank/DDBJ databases">
        <title>Bridging the membrane lipid divide: bacteria of the FCB group superphylum have the potential to synthesize archaeal ether lipids.</title>
        <authorList>
            <person name="Villanueva L."/>
            <person name="Von Meijenfeldt F.A.B."/>
            <person name="Westbye A.B."/>
            <person name="Yadav S."/>
            <person name="Hopmans E.C."/>
            <person name="Dutilh B.E."/>
            <person name="Sinninghe Damste J.S."/>
        </authorList>
    </citation>
    <scope>NUCLEOTIDE SEQUENCE [LARGE SCALE GENOMIC DNA]</scope>
    <source>
        <strain evidence="3">NIOZ-UU47</strain>
    </source>
</reference>
<organism evidence="3 4">
    <name type="scientific">Candidatus Desulfobia pelagia</name>
    <dbReference type="NCBI Taxonomy" id="2841692"/>
    <lineage>
        <taxon>Bacteria</taxon>
        <taxon>Pseudomonadati</taxon>
        <taxon>Thermodesulfobacteriota</taxon>
        <taxon>Desulfobulbia</taxon>
        <taxon>Desulfobulbales</taxon>
        <taxon>Desulfobulbaceae</taxon>
        <taxon>Candidatus Desulfobia</taxon>
    </lineage>
</organism>
<dbReference type="AlphaFoldDB" id="A0A8J6TGE3"/>
<dbReference type="CDD" id="cd02955">
    <property type="entry name" value="SSP411"/>
    <property type="match status" value="1"/>
</dbReference>
<dbReference type="Gene3D" id="1.50.10.10">
    <property type="match status" value="2"/>
</dbReference>
<dbReference type="Proteomes" id="UP000614424">
    <property type="component" value="Unassembled WGS sequence"/>
</dbReference>